<dbReference type="EMBL" id="JBDIME010000001">
    <property type="protein sequence ID" value="MEN2788386.1"/>
    <property type="molecule type" value="Genomic_DNA"/>
</dbReference>
<dbReference type="RefSeq" id="WP_343888011.1">
    <property type="nucleotide sequence ID" value="NZ_BAAAEH010000005.1"/>
</dbReference>
<name>A0ABU9XXV4_9SPHN</name>
<protein>
    <recommendedName>
        <fullName evidence="4">CidA/LrgA family protein</fullName>
    </recommendedName>
</protein>
<keyword evidence="1" id="KW-0812">Transmembrane</keyword>
<accession>A0ABU9XXV4</accession>
<feature type="transmembrane region" description="Helical" evidence="1">
    <location>
        <begin position="70"/>
        <end position="96"/>
    </location>
</feature>
<keyword evidence="3" id="KW-1185">Reference proteome</keyword>
<evidence type="ECO:0000313" key="2">
    <source>
        <dbReference type="EMBL" id="MEN2788386.1"/>
    </source>
</evidence>
<evidence type="ECO:0000256" key="1">
    <source>
        <dbReference type="SAM" id="Phobius"/>
    </source>
</evidence>
<reference evidence="2 3" key="1">
    <citation type="submission" date="2024-05" db="EMBL/GenBank/DDBJ databases">
        <authorList>
            <person name="Liu Q."/>
            <person name="Xin Y.-H."/>
        </authorList>
    </citation>
    <scope>NUCLEOTIDE SEQUENCE [LARGE SCALE GENOMIC DNA]</scope>
    <source>
        <strain evidence="2 3">CGMCC 1.10181</strain>
    </source>
</reference>
<comment type="caution">
    <text evidence="2">The sequence shown here is derived from an EMBL/GenBank/DDBJ whole genome shotgun (WGS) entry which is preliminary data.</text>
</comment>
<dbReference type="Proteomes" id="UP001419910">
    <property type="component" value="Unassembled WGS sequence"/>
</dbReference>
<keyword evidence="1" id="KW-1133">Transmembrane helix</keyword>
<organism evidence="2 3">
    <name type="scientific">Sphingomonas oligophenolica</name>
    <dbReference type="NCBI Taxonomy" id="301154"/>
    <lineage>
        <taxon>Bacteria</taxon>
        <taxon>Pseudomonadati</taxon>
        <taxon>Pseudomonadota</taxon>
        <taxon>Alphaproteobacteria</taxon>
        <taxon>Sphingomonadales</taxon>
        <taxon>Sphingomonadaceae</taxon>
        <taxon>Sphingomonas</taxon>
    </lineage>
</organism>
<sequence length="102" mass="10848">MSDTAALVSACFAQGLAAALLAWFFERFRPQLRLGIKMTLAASLLPLLAIALALWMMFGMGHITDLGAMAIAACVIVALLLFPVGLVAAALCLKFLRKAVRN</sequence>
<proteinExistence type="predicted"/>
<keyword evidence="1" id="KW-0472">Membrane</keyword>
<feature type="transmembrane region" description="Helical" evidence="1">
    <location>
        <begin position="38"/>
        <end position="58"/>
    </location>
</feature>
<feature type="transmembrane region" description="Helical" evidence="1">
    <location>
        <begin position="6"/>
        <end position="26"/>
    </location>
</feature>
<gene>
    <name evidence="2" type="ORF">ABC974_02015</name>
</gene>
<evidence type="ECO:0000313" key="3">
    <source>
        <dbReference type="Proteomes" id="UP001419910"/>
    </source>
</evidence>
<evidence type="ECO:0008006" key="4">
    <source>
        <dbReference type="Google" id="ProtNLM"/>
    </source>
</evidence>